<accession>A0A8S5P0A7</accession>
<organism evidence="1">
    <name type="scientific">Siphoviridae sp. ctTBR23</name>
    <dbReference type="NCBI Taxonomy" id="2825515"/>
    <lineage>
        <taxon>Viruses</taxon>
        <taxon>Duplodnaviria</taxon>
        <taxon>Heunggongvirae</taxon>
        <taxon>Uroviricota</taxon>
        <taxon>Caudoviricetes</taxon>
    </lineage>
</organism>
<sequence length="169" mass="19503">MNGFGIYNNDNILNFFCDRTKTENLRGRVVDSNAIPVIIPVVGTDERNNNYHIAMKNALLNHTMRLLIDETTKKQIMEDEGEYASLTSRQKMRALLGHVQTDITVLDEAIKLQQVIKKGFIALVVAGKNKRDRIVATEYANYFFHLKELEMIKKQSSPDWDESDWQLWG</sequence>
<reference evidence="1" key="1">
    <citation type="journal article" date="2021" name="Proc. Natl. Acad. Sci. U.S.A.">
        <title>A Catalog of Tens of Thousands of Viruses from Human Metagenomes Reveals Hidden Associations with Chronic Diseases.</title>
        <authorList>
            <person name="Tisza M.J."/>
            <person name="Buck C.B."/>
        </authorList>
    </citation>
    <scope>NUCLEOTIDE SEQUENCE</scope>
    <source>
        <strain evidence="1">CtTBR23</strain>
    </source>
</reference>
<name>A0A8S5P0A7_9CAUD</name>
<dbReference type="EMBL" id="BK015299">
    <property type="protein sequence ID" value="DAE00101.1"/>
    <property type="molecule type" value="Genomic_DNA"/>
</dbReference>
<protein>
    <submittedName>
        <fullName evidence="1">Large terminase</fullName>
    </submittedName>
</protein>
<proteinExistence type="predicted"/>
<evidence type="ECO:0000313" key="1">
    <source>
        <dbReference type="EMBL" id="DAE00101.1"/>
    </source>
</evidence>